<dbReference type="Gene3D" id="1.50.10.10">
    <property type="match status" value="1"/>
</dbReference>
<gene>
    <name evidence="3" type="ORF">RM50_08370</name>
</gene>
<organism evidence="3 4">
    <name type="scientific">Pseudarthrobacter phenanthrenivorans</name>
    <name type="common">Arthrobacter phenanthrenivorans</name>
    <dbReference type="NCBI Taxonomy" id="361575"/>
    <lineage>
        <taxon>Bacteria</taxon>
        <taxon>Bacillati</taxon>
        <taxon>Actinomycetota</taxon>
        <taxon>Actinomycetes</taxon>
        <taxon>Micrococcales</taxon>
        <taxon>Micrococcaceae</taxon>
        <taxon>Pseudarthrobacter</taxon>
    </lineage>
</organism>
<evidence type="ECO:0000256" key="1">
    <source>
        <dbReference type="ARBA" id="ARBA00008558"/>
    </source>
</evidence>
<dbReference type="InterPro" id="IPR010819">
    <property type="entry name" value="AGE/CE"/>
</dbReference>
<dbReference type="Proteomes" id="UP000031196">
    <property type="component" value="Unassembled WGS sequence"/>
</dbReference>
<dbReference type="InterPro" id="IPR012341">
    <property type="entry name" value="6hp_glycosidase-like_sf"/>
</dbReference>
<dbReference type="GO" id="GO:0016853">
    <property type="term" value="F:isomerase activity"/>
    <property type="evidence" value="ECO:0007669"/>
    <property type="project" value="UniProtKB-KW"/>
</dbReference>
<protein>
    <submittedName>
        <fullName evidence="3">Sugar isomerase</fullName>
    </submittedName>
</protein>
<dbReference type="AlphaFoldDB" id="A0A0B4D2T3"/>
<sequence length="424" mass="47518">MTWLDSAAHARWLEAETDRLIRFAEASKVPTGFGWLDNYGKVFADKPTHLWITARMTHSFAVAALMGRPGAGTLVDHGIAALNGALHDDEFGGWYAEVDQNGPVNDTKSGYQHSFVLLAAASAVAAGRPGARELLDEALRIADTKFWDHQANMCFDSWNREFTETEAYRGGNASMHSVEAYLIVADVTGENRWLERALHIAEVLIHHFARNNNYRVFEHFDPEWNPMPEYNTDDRASQFRAYGGTPGHWVEWARLLLHLRAGLEARGLDVPDWLLEDARGLFDAAIRDAWEPDGHPGFVYTVDWEGKPVVTTRIRWVPAEAIGGAAALYIATGEKTYADWYERIWDHARDWFIDYEHGSWKQELDENGNVSSTVWSGKADIYHLWHCLVVPRLPLAPGLAPAVAAGLLDARLRGQGQDSVSSGR</sequence>
<comment type="caution">
    <text evidence="3">The sequence shown here is derived from an EMBL/GenBank/DDBJ whole genome shotgun (WGS) entry which is preliminary data.</text>
</comment>
<dbReference type="Pfam" id="PF07221">
    <property type="entry name" value="GlcNAc_2-epim"/>
    <property type="match status" value="1"/>
</dbReference>
<evidence type="ECO:0000313" key="4">
    <source>
        <dbReference type="Proteomes" id="UP000031196"/>
    </source>
</evidence>
<dbReference type="GO" id="GO:0005975">
    <property type="term" value="P:carbohydrate metabolic process"/>
    <property type="evidence" value="ECO:0007669"/>
    <property type="project" value="InterPro"/>
</dbReference>
<dbReference type="OrthoDB" id="9806359at2"/>
<comment type="similarity">
    <text evidence="1">Belongs to the N-acylglucosamine 2-epimerase family.</text>
</comment>
<evidence type="ECO:0000256" key="2">
    <source>
        <dbReference type="ARBA" id="ARBA00023235"/>
    </source>
</evidence>
<dbReference type="EMBL" id="JWTB01000014">
    <property type="protein sequence ID" value="KIC67654.1"/>
    <property type="molecule type" value="Genomic_DNA"/>
</dbReference>
<dbReference type="RefSeq" id="WP_043451660.1">
    <property type="nucleotide sequence ID" value="NZ_JBFBKS010000010.1"/>
</dbReference>
<dbReference type="SUPFAM" id="SSF48208">
    <property type="entry name" value="Six-hairpin glycosidases"/>
    <property type="match status" value="1"/>
</dbReference>
<name>A0A0B4D2T3_PSEPS</name>
<reference evidence="3 4" key="1">
    <citation type="submission" date="2014-12" db="EMBL/GenBank/DDBJ databases">
        <title>Genome sequencing of Arthrobacter phenanthrenivorans SWC37.</title>
        <authorList>
            <person name="Tan P.W."/>
            <person name="Chan K.-G."/>
        </authorList>
    </citation>
    <scope>NUCLEOTIDE SEQUENCE [LARGE SCALE GENOMIC DNA]</scope>
    <source>
        <strain evidence="3 4">SWC37</strain>
    </source>
</reference>
<dbReference type="PANTHER" id="PTHR15108">
    <property type="entry name" value="N-ACYLGLUCOSAMINE-2-EPIMERASE"/>
    <property type="match status" value="1"/>
</dbReference>
<accession>A0A0B4D2T3</accession>
<keyword evidence="2 3" id="KW-0413">Isomerase</keyword>
<dbReference type="InterPro" id="IPR008928">
    <property type="entry name" value="6-hairpin_glycosidase_sf"/>
</dbReference>
<proteinExistence type="inferred from homology"/>
<evidence type="ECO:0000313" key="3">
    <source>
        <dbReference type="EMBL" id="KIC67654.1"/>
    </source>
</evidence>